<keyword evidence="5" id="KW-1185">Reference proteome</keyword>
<evidence type="ECO:0000313" key="4">
    <source>
        <dbReference type="EMBL" id="MDA0182554.1"/>
    </source>
</evidence>
<dbReference type="InterPro" id="IPR013783">
    <property type="entry name" value="Ig-like_fold"/>
</dbReference>
<name>A0A9X3S8S3_9ACTN</name>
<dbReference type="InterPro" id="IPR036116">
    <property type="entry name" value="FN3_sf"/>
</dbReference>
<dbReference type="GO" id="GO:0005975">
    <property type="term" value="P:carbohydrate metabolic process"/>
    <property type="evidence" value="ECO:0007669"/>
    <property type="project" value="UniProtKB-ARBA"/>
</dbReference>
<feature type="domain" description="Fibronectin type-III" evidence="3">
    <location>
        <begin position="784"/>
        <end position="875"/>
    </location>
</feature>
<dbReference type="Proteomes" id="UP001147653">
    <property type="component" value="Unassembled WGS sequence"/>
</dbReference>
<evidence type="ECO:0000259" key="3">
    <source>
        <dbReference type="PROSITE" id="PS50853"/>
    </source>
</evidence>
<dbReference type="Gene3D" id="2.60.40.10">
    <property type="entry name" value="Immunoglobulins"/>
    <property type="match status" value="3"/>
</dbReference>
<evidence type="ECO:0000256" key="2">
    <source>
        <dbReference type="SAM" id="SignalP"/>
    </source>
</evidence>
<dbReference type="Pfam" id="PF00041">
    <property type="entry name" value="fn3"/>
    <property type="match status" value="1"/>
</dbReference>
<dbReference type="Pfam" id="PF12275">
    <property type="entry name" value="DUF3616"/>
    <property type="match status" value="1"/>
</dbReference>
<keyword evidence="1" id="KW-0378">Hydrolase</keyword>
<dbReference type="InterPro" id="IPR032109">
    <property type="entry name" value="Big_3_5"/>
</dbReference>
<accession>A0A9X3S8S3</accession>
<dbReference type="Pfam" id="PF16640">
    <property type="entry name" value="Big_3_5"/>
    <property type="match status" value="1"/>
</dbReference>
<dbReference type="EMBL" id="JAPDDP010000037">
    <property type="protein sequence ID" value="MDA0182554.1"/>
    <property type="molecule type" value="Genomic_DNA"/>
</dbReference>
<dbReference type="CDD" id="cd00063">
    <property type="entry name" value="FN3"/>
    <property type="match status" value="1"/>
</dbReference>
<dbReference type="RefSeq" id="WP_270026924.1">
    <property type="nucleotide sequence ID" value="NZ_JAPDDP010000037.1"/>
</dbReference>
<protein>
    <submittedName>
        <fullName evidence="4">DUF3616 domain-containing protein</fullName>
    </submittedName>
</protein>
<dbReference type="SMART" id="SM00060">
    <property type="entry name" value="FN3"/>
    <property type="match status" value="1"/>
</dbReference>
<sequence length="1424" mass="147000">MPQLLLTRRRATAAAVVGALALAAPASAEPVKAGPAVPDELAVFTVGGALVSPGFYSTDGIALHRVSTTDGAYRGRITFPATGDTPLTVITSGATARIGALERSVDGRTLNFPAAAVPAGSSSFVAMSAWNSVRVNADGTTGQVPWGTGWVPSIGQDVLASATVDNSRYWVAAYSDRPFGTIAPGESAITSVATTSALTPAWNVEIADNTLYGFSNDGLLRLPGGGLPTAASTAEPELVQRISGAFDGAFVDTDGVGGSDTLYVSRGVRGLFKYVRSGDAWVQRGYVTGNFAHVTARAVAGAVEIFASATTNAVVTKTVDTAEAGAELVTTGPTTIGRAPSGLRYTGVAFAPGTGFPADSTPYPAAPPTITTATTTVDTNLEAPSKATVAIEVSDPNTPVSELTVTATSNNAASLPSDRITLGGTGHTRTATFDPVAIGSAVVTFTVKAGDDTRTVAVTVRTTGPAPDPTAHYYSGAVDLSANLDVGGDYFLGISDEVNTVHLFKKGVSGGPITSWSDGFPGGETDFEGVTRFGNTVVWSGSHGNNRSGSARPERRFLAFQTISGSGGAVDLNWSHSYTRLWQQWKDWDAANGHGLGANHLKFAAATRPGLIPNAPNGFNVEGLTMAPGSQSVAWFGMRAPTITGADGIERALILPVNNIDKLTDNSVNAELGQPVLLDLGGRSIRDIAKNAKDQYLISAGTGDTDDSIKNWALYTWDGNVDHTPQLVKVLPTDESRIGAWEGIAELPADLVAGSRVLMTADSGDTGLGKSYGQYVTLDAPHPAPALVTGITATAKPGAIDLRWDASDRATAYYITVKDAAGVDAPGTPKIVTGTSATLEPLTAGTEYTVNVRAQNEATRTANGTSVKATPTQGARIATTIKVELVGEPVVGQPLKLVATLSDPAATGTIHLYDNFTSVRGPNNLYDLPVVDGKVEADITDQTGSGVRSYRAEFTSSNPENFLSSQSTITPFVDFRPIQPALKLVSITGDRVAGQPLTLKFQLDGYTKQDIYPGPSGLPVDVRSRVNGATNLTSLGSPYVDEATGVATLTTTQLAAGKHRISGYVGNFTSGVTSMATDEIPLEIAPAGSPAPAERAIKRPKLFLSVSGTRIDGKPVTLTARVSDPTLQGTVYFEQWGWQALGNAPIVNGIATWTGNISSTQPQLMARFEPAADRDTTASAVSPGIAWVAGSGAALPDRPATATTTTLAVEGSRVVGEPLTAKVTVAPTVVTPFTVRDQHGYVELVDGGQVLDLARVIAGKAELDLSGLGAGSHSLVARYVSTDELKSTGSASAAVPVAITVESKTEAPVGGTVGATLALTLGAPASFPAFIPGVEKEYTATTKATVISTAGDATLTVSDPGHLTNGAFSLPQPLRVELGRTAWTGPVSNEDVPVTFKQAIGANDALRTGTYSKTLTFTLSTTTP</sequence>
<proteinExistence type="predicted"/>
<keyword evidence="1" id="KW-0326">Glycosidase</keyword>
<evidence type="ECO:0000256" key="1">
    <source>
        <dbReference type="ARBA" id="ARBA00023295"/>
    </source>
</evidence>
<dbReference type="InterPro" id="IPR006311">
    <property type="entry name" value="TAT_signal"/>
</dbReference>
<evidence type="ECO:0000313" key="5">
    <source>
        <dbReference type="Proteomes" id="UP001147653"/>
    </source>
</evidence>
<dbReference type="GO" id="GO:0016798">
    <property type="term" value="F:hydrolase activity, acting on glycosyl bonds"/>
    <property type="evidence" value="ECO:0007669"/>
    <property type="project" value="UniProtKB-KW"/>
</dbReference>
<dbReference type="InterPro" id="IPR003961">
    <property type="entry name" value="FN3_dom"/>
</dbReference>
<feature type="signal peptide" evidence="2">
    <location>
        <begin position="1"/>
        <end position="28"/>
    </location>
</feature>
<gene>
    <name evidence="4" type="ORF">OJ997_19750</name>
</gene>
<reference evidence="4" key="1">
    <citation type="submission" date="2022-10" db="EMBL/GenBank/DDBJ databases">
        <title>The WGS of Solirubrobacter phytolaccae KCTC 29190.</title>
        <authorList>
            <person name="Jiang Z."/>
        </authorList>
    </citation>
    <scope>NUCLEOTIDE SEQUENCE</scope>
    <source>
        <strain evidence="4">KCTC 29190</strain>
    </source>
</reference>
<dbReference type="InterPro" id="IPR022060">
    <property type="entry name" value="DUF3616"/>
</dbReference>
<dbReference type="PROSITE" id="PS51318">
    <property type="entry name" value="TAT"/>
    <property type="match status" value="1"/>
</dbReference>
<organism evidence="4 5">
    <name type="scientific">Solirubrobacter phytolaccae</name>
    <dbReference type="NCBI Taxonomy" id="1404360"/>
    <lineage>
        <taxon>Bacteria</taxon>
        <taxon>Bacillati</taxon>
        <taxon>Actinomycetota</taxon>
        <taxon>Thermoleophilia</taxon>
        <taxon>Solirubrobacterales</taxon>
        <taxon>Solirubrobacteraceae</taxon>
        <taxon>Solirubrobacter</taxon>
    </lineage>
</organism>
<feature type="chain" id="PRO_5040832305" evidence="2">
    <location>
        <begin position="29"/>
        <end position="1424"/>
    </location>
</feature>
<keyword evidence="2" id="KW-0732">Signal</keyword>
<comment type="caution">
    <text evidence="4">The sequence shown here is derived from an EMBL/GenBank/DDBJ whole genome shotgun (WGS) entry which is preliminary data.</text>
</comment>
<dbReference type="SUPFAM" id="SSF49265">
    <property type="entry name" value="Fibronectin type III"/>
    <property type="match status" value="1"/>
</dbReference>
<dbReference type="PROSITE" id="PS50853">
    <property type="entry name" value="FN3"/>
    <property type="match status" value="1"/>
</dbReference>